<dbReference type="FunFam" id="2.40.37.10:FF:000006">
    <property type="entry name" value="Alanine racemase"/>
    <property type="match status" value="1"/>
</dbReference>
<evidence type="ECO:0000256" key="3">
    <source>
        <dbReference type="ARBA" id="ARBA00022898"/>
    </source>
</evidence>
<evidence type="ECO:0000256" key="5">
    <source>
        <dbReference type="HAMAP-Rule" id="MF_01201"/>
    </source>
</evidence>
<dbReference type="Pfam" id="PF00842">
    <property type="entry name" value="Ala_racemase_C"/>
    <property type="match status" value="1"/>
</dbReference>
<keyword evidence="3 5" id="KW-0663">Pyridoxal phosphate</keyword>
<dbReference type="PANTHER" id="PTHR30511">
    <property type="entry name" value="ALANINE RACEMASE"/>
    <property type="match status" value="1"/>
</dbReference>
<dbReference type="InterPro" id="IPR000821">
    <property type="entry name" value="Ala_racemase"/>
</dbReference>
<dbReference type="InterPro" id="IPR009006">
    <property type="entry name" value="Ala_racemase/Decarboxylase_C"/>
</dbReference>
<comment type="similarity">
    <text evidence="5">Belongs to the alanine racemase family.</text>
</comment>
<name>A0A428EV65_STRIT</name>
<dbReference type="EMBL" id="JABZYP010000010">
    <property type="protein sequence ID" value="MBF1712862.1"/>
    <property type="molecule type" value="Genomic_DNA"/>
</dbReference>
<dbReference type="Gene3D" id="3.20.20.10">
    <property type="entry name" value="Alanine racemase"/>
    <property type="match status" value="1"/>
</dbReference>
<reference evidence="8" key="1">
    <citation type="submission" date="2020-04" db="EMBL/GenBank/DDBJ databases">
        <title>Deep metagenomics examines the oral microbiome during advanced dental caries in children, revealing novel taxa and co-occurrences with host molecules.</title>
        <authorList>
            <person name="Baker J.L."/>
            <person name="Morton J.T."/>
            <person name="Dinis M."/>
            <person name="Alvarez R."/>
            <person name="Tran N.C."/>
            <person name="Knight R."/>
            <person name="Edlund A."/>
        </authorList>
    </citation>
    <scope>NUCLEOTIDE SEQUENCE</scope>
    <source>
        <strain evidence="8">JCVI_23_bin.22</strain>
    </source>
</reference>
<dbReference type="SUPFAM" id="SSF51419">
    <property type="entry name" value="PLP-binding barrel"/>
    <property type="match status" value="1"/>
</dbReference>
<dbReference type="AlphaFoldDB" id="A0A428EV65"/>
<evidence type="ECO:0000313" key="9">
    <source>
        <dbReference type="Proteomes" id="UP000721045"/>
    </source>
</evidence>
<sequence>MKTSNHRPTKAIVDLAAIHFNIKQIAAHIPDDVEKWAVVKADAYGHGAVAVTQSIEPIVDGFCVSNIDEALELREAGISKKILVLGVSTIQSVPLAMKYKITYTVASLEWIDLLLQSNIDVTGLVVHIKIDSGMGRIGFRNSQDAQEAIHRLKKVGAQVEGIFTHFATADEADTQKFEAQLARFKEILERLDIVPPIVHASNSATTLWHADTVMKAVRLGDIIYGLNPSGRTLELPYEMKPALSLISELVHVKQLEAGADIGYGATYTSDSPQFIGTIPLGYADGWTRDMQGFNVLIDGKACPVVGRVSMDQITVRLPRFYPIGTSVVFIGKSGEEVISATDVAEKRGTINYEVVCLLSDRVPRIYKK</sequence>
<dbReference type="Proteomes" id="UP000721045">
    <property type="component" value="Unassembled WGS sequence"/>
</dbReference>
<dbReference type="PANTHER" id="PTHR30511:SF0">
    <property type="entry name" value="ALANINE RACEMASE, CATABOLIC-RELATED"/>
    <property type="match status" value="1"/>
</dbReference>
<evidence type="ECO:0000256" key="1">
    <source>
        <dbReference type="ARBA" id="ARBA00000316"/>
    </source>
</evidence>
<dbReference type="EC" id="5.1.1.1" evidence="5"/>
<comment type="caution">
    <text evidence="8">The sequence shown here is derived from an EMBL/GenBank/DDBJ whole genome shotgun (WGS) entry which is preliminary data.</text>
</comment>
<dbReference type="SMART" id="SM01005">
    <property type="entry name" value="Ala_racemase_C"/>
    <property type="match status" value="1"/>
</dbReference>
<feature type="active site" description="Proton acceptor; specific for L-alanine" evidence="5">
    <location>
        <position position="263"/>
    </location>
</feature>
<dbReference type="GO" id="GO:0005829">
    <property type="term" value="C:cytosol"/>
    <property type="evidence" value="ECO:0007669"/>
    <property type="project" value="TreeGrafter"/>
</dbReference>
<dbReference type="FunFam" id="3.20.20.10:FF:000002">
    <property type="entry name" value="Alanine racemase"/>
    <property type="match status" value="1"/>
</dbReference>
<evidence type="ECO:0000256" key="7">
    <source>
        <dbReference type="PIRSR" id="PIRSR600821-52"/>
    </source>
</evidence>
<dbReference type="HAMAP" id="MF_01201">
    <property type="entry name" value="Ala_racemase"/>
    <property type="match status" value="1"/>
</dbReference>
<dbReference type="InterPro" id="IPR011079">
    <property type="entry name" value="Ala_racemase_C"/>
</dbReference>
<dbReference type="InterPro" id="IPR001608">
    <property type="entry name" value="Ala_racemase_N"/>
</dbReference>
<dbReference type="PRINTS" id="PR00992">
    <property type="entry name" value="ALARACEMASE"/>
</dbReference>
<dbReference type="CDD" id="cd00430">
    <property type="entry name" value="PLPDE_III_AR"/>
    <property type="match status" value="1"/>
</dbReference>
<dbReference type="GO" id="GO:0009252">
    <property type="term" value="P:peptidoglycan biosynthetic process"/>
    <property type="evidence" value="ECO:0007669"/>
    <property type="project" value="TreeGrafter"/>
</dbReference>
<comment type="pathway">
    <text evidence="5">Amino-acid biosynthesis; D-alanine biosynthesis; D-alanine from L-alanine: step 1/1.</text>
</comment>
<evidence type="ECO:0000256" key="4">
    <source>
        <dbReference type="ARBA" id="ARBA00023235"/>
    </source>
</evidence>
<organism evidence="8 9">
    <name type="scientific">Streptococcus intermedius</name>
    <dbReference type="NCBI Taxonomy" id="1338"/>
    <lineage>
        <taxon>Bacteria</taxon>
        <taxon>Bacillati</taxon>
        <taxon>Bacillota</taxon>
        <taxon>Bacilli</taxon>
        <taxon>Lactobacillales</taxon>
        <taxon>Streptococcaceae</taxon>
        <taxon>Streptococcus</taxon>
        <taxon>Streptococcus anginosus group</taxon>
    </lineage>
</organism>
<proteinExistence type="inferred from homology"/>
<dbReference type="GO" id="GO:0030632">
    <property type="term" value="P:D-alanine biosynthetic process"/>
    <property type="evidence" value="ECO:0007669"/>
    <property type="project" value="UniProtKB-UniRule"/>
</dbReference>
<keyword evidence="4 5" id="KW-0413">Isomerase</keyword>
<dbReference type="Pfam" id="PF01168">
    <property type="entry name" value="Ala_racemase_N"/>
    <property type="match status" value="1"/>
</dbReference>
<comment type="cofactor">
    <cofactor evidence="2 5 6">
        <name>pyridoxal 5'-phosphate</name>
        <dbReference type="ChEBI" id="CHEBI:597326"/>
    </cofactor>
</comment>
<dbReference type="RefSeq" id="WP_021003149.1">
    <property type="nucleotide sequence ID" value="NZ_JALGPR010000004.1"/>
</dbReference>
<evidence type="ECO:0000256" key="2">
    <source>
        <dbReference type="ARBA" id="ARBA00001933"/>
    </source>
</evidence>
<gene>
    <name evidence="8" type="ORF">HXO88_03870</name>
</gene>
<accession>A0A428EV65</accession>
<dbReference type="GO" id="GO:0030170">
    <property type="term" value="F:pyridoxal phosphate binding"/>
    <property type="evidence" value="ECO:0007669"/>
    <property type="project" value="UniProtKB-UniRule"/>
</dbReference>
<feature type="modified residue" description="N6-(pyridoxal phosphate)lysine" evidence="5 6">
    <location>
        <position position="40"/>
    </location>
</feature>
<dbReference type="STRING" id="1338.A6J72_07700"/>
<evidence type="ECO:0000256" key="6">
    <source>
        <dbReference type="PIRSR" id="PIRSR600821-50"/>
    </source>
</evidence>
<dbReference type="SUPFAM" id="SSF50621">
    <property type="entry name" value="Alanine racemase C-terminal domain-like"/>
    <property type="match status" value="1"/>
</dbReference>
<dbReference type="NCBIfam" id="TIGR00492">
    <property type="entry name" value="alr"/>
    <property type="match status" value="1"/>
</dbReference>
<feature type="active site" description="Proton acceptor; specific for D-alanine" evidence="5">
    <location>
        <position position="40"/>
    </location>
</feature>
<comment type="function">
    <text evidence="5">Catalyzes the interconversion of L-alanine and D-alanine. May also act on other amino acids.</text>
</comment>
<dbReference type="InterPro" id="IPR029066">
    <property type="entry name" value="PLP-binding_barrel"/>
</dbReference>
<protein>
    <recommendedName>
        <fullName evidence="5">Alanine racemase</fullName>
        <ecNumber evidence="5">5.1.1.1</ecNumber>
    </recommendedName>
</protein>
<evidence type="ECO:0000313" key="8">
    <source>
        <dbReference type="EMBL" id="MBF1712862.1"/>
    </source>
</evidence>
<dbReference type="Gene3D" id="2.40.37.10">
    <property type="entry name" value="Lyase, Ornithine Decarboxylase, Chain A, domain 1"/>
    <property type="match status" value="1"/>
</dbReference>
<comment type="catalytic activity">
    <reaction evidence="1 5">
        <text>L-alanine = D-alanine</text>
        <dbReference type="Rhea" id="RHEA:20249"/>
        <dbReference type="ChEBI" id="CHEBI:57416"/>
        <dbReference type="ChEBI" id="CHEBI:57972"/>
        <dbReference type="EC" id="5.1.1.1"/>
    </reaction>
</comment>
<dbReference type="GO" id="GO:0008784">
    <property type="term" value="F:alanine racemase activity"/>
    <property type="evidence" value="ECO:0007669"/>
    <property type="project" value="UniProtKB-UniRule"/>
</dbReference>
<feature type="binding site" evidence="5 7">
    <location>
        <position position="310"/>
    </location>
    <ligand>
        <name>substrate</name>
    </ligand>
</feature>
<dbReference type="InterPro" id="IPR020622">
    <property type="entry name" value="Ala_racemase_pyridoxalP-BS"/>
</dbReference>
<dbReference type="PROSITE" id="PS00395">
    <property type="entry name" value="ALANINE_RACEMASE"/>
    <property type="match status" value="1"/>
</dbReference>
<feature type="binding site" evidence="5 7">
    <location>
        <position position="136"/>
    </location>
    <ligand>
        <name>substrate</name>
    </ligand>
</feature>